<name>A0ABW8YE35_9FLAO</name>
<evidence type="ECO:0000313" key="1">
    <source>
        <dbReference type="EMBL" id="MFL9837556.1"/>
    </source>
</evidence>
<dbReference type="EMBL" id="JBELQB010000005">
    <property type="protein sequence ID" value="MFL9837556.1"/>
    <property type="molecule type" value="Genomic_DNA"/>
</dbReference>
<organism evidence="1 2">
    <name type="scientific">Flavobacterium rhizophilum</name>
    <dbReference type="NCBI Taxonomy" id="3163296"/>
    <lineage>
        <taxon>Bacteria</taxon>
        <taxon>Pseudomonadati</taxon>
        <taxon>Bacteroidota</taxon>
        <taxon>Flavobacteriia</taxon>
        <taxon>Flavobacteriales</taxon>
        <taxon>Flavobacteriaceae</taxon>
        <taxon>Flavobacterium</taxon>
    </lineage>
</organism>
<protein>
    <submittedName>
        <fullName evidence="1">Uncharacterized protein</fullName>
    </submittedName>
</protein>
<reference evidence="1 2" key="1">
    <citation type="submission" date="2024-06" db="EMBL/GenBank/DDBJ databases">
        <authorList>
            <person name="Kaempfer P."/>
            <person name="Viver T."/>
        </authorList>
    </citation>
    <scope>NUCLEOTIDE SEQUENCE [LARGE SCALE GENOMIC DNA]</scope>
    <source>
        <strain evidence="1 2">ST-75</strain>
    </source>
</reference>
<gene>
    <name evidence="1" type="ORF">ABS768_08610</name>
</gene>
<comment type="caution">
    <text evidence="1">The sequence shown here is derived from an EMBL/GenBank/DDBJ whole genome shotgun (WGS) entry which is preliminary data.</text>
</comment>
<dbReference type="RefSeq" id="WP_408074550.1">
    <property type="nucleotide sequence ID" value="NZ_JBELQB010000005.1"/>
</dbReference>
<dbReference type="Proteomes" id="UP001629059">
    <property type="component" value="Unassembled WGS sequence"/>
</dbReference>
<evidence type="ECO:0000313" key="2">
    <source>
        <dbReference type="Proteomes" id="UP001629059"/>
    </source>
</evidence>
<sequence length="88" mass="10660">MTTEQWQEVYDNFYYYKHQIDKLCDDYYLPSDKIKAKGFMDEAYNKIKYNSVLLELFNKKVNINDLKDISQFSYAVSIFLNEIKTFNL</sequence>
<proteinExistence type="predicted"/>
<keyword evidence="2" id="KW-1185">Reference proteome</keyword>
<accession>A0ABW8YE35</accession>